<protein>
    <submittedName>
        <fullName evidence="1">Uncharacterized protein</fullName>
    </submittedName>
</protein>
<evidence type="ECO:0000313" key="1">
    <source>
        <dbReference type="EMBL" id="KAF0316654.1"/>
    </source>
</evidence>
<proteinExistence type="predicted"/>
<organism evidence="1 2">
    <name type="scientific">Colletotrichum asianum</name>
    <dbReference type="NCBI Taxonomy" id="702518"/>
    <lineage>
        <taxon>Eukaryota</taxon>
        <taxon>Fungi</taxon>
        <taxon>Dikarya</taxon>
        <taxon>Ascomycota</taxon>
        <taxon>Pezizomycotina</taxon>
        <taxon>Sordariomycetes</taxon>
        <taxon>Hypocreomycetidae</taxon>
        <taxon>Glomerellales</taxon>
        <taxon>Glomerellaceae</taxon>
        <taxon>Colletotrichum</taxon>
        <taxon>Colletotrichum gloeosporioides species complex</taxon>
    </lineage>
</organism>
<name>A0A8H3VXA8_9PEZI</name>
<comment type="caution">
    <text evidence="1">The sequence shown here is derived from an EMBL/GenBank/DDBJ whole genome shotgun (WGS) entry which is preliminary data.</text>
</comment>
<dbReference type="EMBL" id="WOWK01000152">
    <property type="protein sequence ID" value="KAF0316654.1"/>
    <property type="molecule type" value="Genomic_DNA"/>
</dbReference>
<reference evidence="1 2" key="1">
    <citation type="submission" date="2019-12" db="EMBL/GenBank/DDBJ databases">
        <title>A genome sequence resource for the geographically widespread anthracnose pathogen Colletotrichum asianum.</title>
        <authorList>
            <person name="Meng Y."/>
        </authorList>
    </citation>
    <scope>NUCLEOTIDE SEQUENCE [LARGE SCALE GENOMIC DNA]</scope>
    <source>
        <strain evidence="1 2">ICMP 18580</strain>
    </source>
</reference>
<dbReference type="Proteomes" id="UP000434172">
    <property type="component" value="Unassembled WGS sequence"/>
</dbReference>
<accession>A0A8H3VXA8</accession>
<dbReference type="AlphaFoldDB" id="A0A8H3VXA8"/>
<evidence type="ECO:0000313" key="2">
    <source>
        <dbReference type="Proteomes" id="UP000434172"/>
    </source>
</evidence>
<keyword evidence="2" id="KW-1185">Reference proteome</keyword>
<sequence>MEGGRVKGVAGMDHSGPLLLQRQDKEPCRGCVDTFLSLEVDAGILANGSAVQEAVNSCLPSAWRSVTENDCLGRSGQGRDERAGVQRDGACRIRADWSFINYNDDWPWGCLSSYQRRKPEGWMYTNLVRSGRTRLNGDPGTQCGMGECFVSPDAWDA</sequence>
<gene>
    <name evidence="1" type="ORF">GQ607_016126</name>
</gene>